<feature type="transmembrane region" description="Helical" evidence="2">
    <location>
        <begin position="108"/>
        <end position="131"/>
    </location>
</feature>
<keyword evidence="2" id="KW-0812">Transmembrane</keyword>
<dbReference type="InterPro" id="IPR007813">
    <property type="entry name" value="PilN"/>
</dbReference>
<evidence type="ECO:0000313" key="4">
    <source>
        <dbReference type="Proteomes" id="UP000248897"/>
    </source>
</evidence>
<dbReference type="PANTHER" id="PTHR40278:SF1">
    <property type="entry name" value="DNA UTILIZATION PROTEIN HOFN"/>
    <property type="match status" value="1"/>
</dbReference>
<dbReference type="InterPro" id="IPR052534">
    <property type="entry name" value="Extracell_DNA_Util/SecSys_Comp"/>
</dbReference>
<reference evidence="3 4" key="1">
    <citation type="submission" date="2018-06" db="EMBL/GenBank/DDBJ databases">
        <authorList>
            <consortium name="Pathogen Informatics"/>
            <person name="Doyle S."/>
        </authorList>
    </citation>
    <scope>NUCLEOTIDE SEQUENCE [LARGE SCALE GENOMIC DNA]</scope>
    <source>
        <strain evidence="3 4">NCTC12961</strain>
    </source>
</reference>
<dbReference type="Proteomes" id="UP000248897">
    <property type="component" value="Chromosome 1"/>
</dbReference>
<protein>
    <submittedName>
        <fullName evidence="3">Fimbrial assembly protein (PilN)</fullName>
    </submittedName>
</protein>
<gene>
    <name evidence="3" type="ORF">NCTC12961_05589</name>
</gene>
<name>A0A2X4VLB2_SERPL</name>
<dbReference type="STRING" id="82996.ADP72_12540"/>
<organism evidence="3 4">
    <name type="scientific">Serratia plymuthica</name>
    <dbReference type="NCBI Taxonomy" id="82996"/>
    <lineage>
        <taxon>Bacteria</taxon>
        <taxon>Pseudomonadati</taxon>
        <taxon>Pseudomonadota</taxon>
        <taxon>Gammaproteobacteria</taxon>
        <taxon>Enterobacterales</taxon>
        <taxon>Yersiniaceae</taxon>
        <taxon>Serratia</taxon>
    </lineage>
</organism>
<dbReference type="AlphaFoldDB" id="A0A2X4VLB2"/>
<evidence type="ECO:0000256" key="1">
    <source>
        <dbReference type="SAM" id="Coils"/>
    </source>
</evidence>
<dbReference type="EMBL" id="LS483469">
    <property type="protein sequence ID" value="SQI46150.1"/>
    <property type="molecule type" value="Genomic_DNA"/>
</dbReference>
<proteinExistence type="predicted"/>
<dbReference type="PANTHER" id="PTHR40278">
    <property type="entry name" value="DNA UTILIZATION PROTEIN HOFN"/>
    <property type="match status" value="1"/>
</dbReference>
<evidence type="ECO:0000313" key="3">
    <source>
        <dbReference type="EMBL" id="SQI46150.1"/>
    </source>
</evidence>
<keyword evidence="1" id="KW-0175">Coiled coil</keyword>
<feature type="coiled-coil region" evidence="1">
    <location>
        <begin position="142"/>
        <end position="179"/>
    </location>
</feature>
<sequence>MDRSAPRGLCLWHFAGGEASQAMAAMHAACPSIGEQPIYYSSVVDEPPPQGCLPWSPFSAFNQLRPPLPRLPGHLCWPGGWRCAAGQLMYQVNLLPWRRLAQRRRCAFWLRIFVLQLTLMLAAMAVVFGLMSHQQTQRHEALSTLSRQQAALAERYQQLQQAMARLARLTAQVDQQEKNQAHNRRYLQLLQQFAVILPAPMWLTSLESNAEHITLRGLSRRYGAVVQFERQLAALPLLLRCRLADVVQRQDGLFSFTLMAQWGLNG</sequence>
<evidence type="ECO:0000256" key="2">
    <source>
        <dbReference type="SAM" id="Phobius"/>
    </source>
</evidence>
<dbReference type="Pfam" id="PF05137">
    <property type="entry name" value="PilN"/>
    <property type="match status" value="1"/>
</dbReference>
<accession>A0A2X4VLB2</accession>
<keyword evidence="2" id="KW-1133">Transmembrane helix</keyword>
<keyword evidence="2" id="KW-0472">Membrane</keyword>